<reference evidence="2 3" key="1">
    <citation type="submission" date="2015-06" db="EMBL/GenBank/DDBJ databases">
        <title>Survival trade-offs in plant roots during colonization by closely related pathogenic and mutualistic fungi.</title>
        <authorList>
            <person name="Hacquard S."/>
            <person name="Kracher B."/>
            <person name="Hiruma K."/>
            <person name="Weinman A."/>
            <person name="Muench P."/>
            <person name="Garrido Oter R."/>
            <person name="Ver Loren van Themaat E."/>
            <person name="Dallerey J.-F."/>
            <person name="Damm U."/>
            <person name="Henrissat B."/>
            <person name="Lespinet O."/>
            <person name="Thon M."/>
            <person name="Kemen E."/>
            <person name="McHardy A.C."/>
            <person name="Schulze-Lefert P."/>
            <person name="O'Connell R.J."/>
        </authorList>
    </citation>
    <scope>NUCLEOTIDE SEQUENCE [LARGE SCALE GENOMIC DNA]</scope>
    <source>
        <strain evidence="2 3">MAFF 238704</strain>
    </source>
</reference>
<dbReference type="AlphaFoldDB" id="A0A167E8C4"/>
<comment type="caution">
    <text evidence="2">The sequence shown here is derived from an EMBL/GenBank/DDBJ whole genome shotgun (WGS) entry which is preliminary data.</text>
</comment>
<accession>A0A167E8C4</accession>
<name>A0A167E8C4_COLIC</name>
<dbReference type="Proteomes" id="UP000076584">
    <property type="component" value="Unassembled WGS sequence"/>
</dbReference>
<organism evidence="2 3">
    <name type="scientific">Colletotrichum incanum</name>
    <name type="common">Soybean anthracnose fungus</name>
    <dbReference type="NCBI Taxonomy" id="1573173"/>
    <lineage>
        <taxon>Eukaryota</taxon>
        <taxon>Fungi</taxon>
        <taxon>Dikarya</taxon>
        <taxon>Ascomycota</taxon>
        <taxon>Pezizomycotina</taxon>
        <taxon>Sordariomycetes</taxon>
        <taxon>Hypocreomycetidae</taxon>
        <taxon>Glomerellales</taxon>
        <taxon>Glomerellaceae</taxon>
        <taxon>Colletotrichum</taxon>
        <taxon>Colletotrichum spaethianum species complex</taxon>
    </lineage>
</organism>
<keyword evidence="3" id="KW-1185">Reference proteome</keyword>
<keyword evidence="1" id="KW-0175">Coiled coil</keyword>
<evidence type="ECO:0000256" key="1">
    <source>
        <dbReference type="SAM" id="Coils"/>
    </source>
</evidence>
<sequence length="661" mass="73651">MVDPAPPDNEAIPKVPSHLVATKNSAARFAYRATGENDTTGTANELVFVDELDAFVPRSEVPDSLTNCFDESKKHLELFKATMERFVQNMATRKGFKNLGVDLKDPTRCDLSYVFKVATAAVEQRDGTGSLRACKDFARKCFKSANKRDTALGAIMSMIPGDVYGSVISGGVMTILAIADEHEKKRQAVESALADIPKKLNRVQRLSDLHIKSKRLHEKADGVLVAIFVVFEAIINDLTMDFTTKVKSKMKFGTKDQVTNALASLDDSLSEFQAELDVCTQLRMGRMHEGIRRIEDVARKIATDLDGGKPNAVTRDNLQEVLCNALHCFYASNPHFNPINGGVQYPDSLTVQPAEASASEKGGSNDTISLSERNNKVVDAWMASIGDFDPSSENHVKECIHAGLGQLTLEDREKSEWIMSAPEVRNWLRLDMSNILEIRSEDAPQGLFHPLSFTAALLAETLQKSTDYPILSFFCGLRANDTFDVVSCGPMAVLKSLNGQLMKFYLENRPGVDMSLLDLQKRRLTKKSAERPKYALRLFHELLGLLEEKDVVFVILDSWSRLLGDRTQADKVIEKLSQTIKDLPDLVIKVLILDALPSDAVNELAHSSLYVPEEIDGWRNDIQLSHLEQSNLSMIQELRETQQKEREDLAESDLDGSDENW</sequence>
<feature type="coiled-coil region" evidence="1">
    <location>
        <begin position="624"/>
        <end position="655"/>
    </location>
</feature>
<dbReference type="EMBL" id="LFIW01000784">
    <property type="protein sequence ID" value="KZL84817.1"/>
    <property type="molecule type" value="Genomic_DNA"/>
</dbReference>
<evidence type="ECO:0000313" key="3">
    <source>
        <dbReference type="Proteomes" id="UP000076584"/>
    </source>
</evidence>
<dbReference type="PANTHER" id="PTHR40619:SF3">
    <property type="entry name" value="FUNGAL STAND N-TERMINAL GOODBYE DOMAIN-CONTAINING PROTEIN"/>
    <property type="match status" value="1"/>
</dbReference>
<evidence type="ECO:0000313" key="2">
    <source>
        <dbReference type="EMBL" id="KZL84817.1"/>
    </source>
</evidence>
<proteinExistence type="predicted"/>
<dbReference type="PANTHER" id="PTHR40619">
    <property type="entry name" value="FUNGAL STAND N-TERMINAL GOODBYE DOMAIN-CONTAINING PROTEIN"/>
    <property type="match status" value="1"/>
</dbReference>
<gene>
    <name evidence="2" type="ORF">CI238_07990</name>
</gene>
<protein>
    <submittedName>
        <fullName evidence="2">Uncharacterized protein</fullName>
    </submittedName>
</protein>